<gene>
    <name evidence="2" type="ORF">E1212_06960</name>
</gene>
<evidence type="ECO:0000313" key="2">
    <source>
        <dbReference type="EMBL" id="TDC53148.1"/>
    </source>
</evidence>
<protein>
    <submittedName>
        <fullName evidence="2">Glycosyltransferase</fullName>
    </submittedName>
</protein>
<evidence type="ECO:0000313" key="3">
    <source>
        <dbReference type="Proteomes" id="UP000295621"/>
    </source>
</evidence>
<feature type="compositionally biased region" description="Basic and acidic residues" evidence="1">
    <location>
        <begin position="397"/>
        <end position="410"/>
    </location>
</feature>
<organism evidence="2 3">
    <name type="scientific">Jiangella ureilytica</name>
    <dbReference type="NCBI Taxonomy" id="2530374"/>
    <lineage>
        <taxon>Bacteria</taxon>
        <taxon>Bacillati</taxon>
        <taxon>Actinomycetota</taxon>
        <taxon>Actinomycetes</taxon>
        <taxon>Jiangellales</taxon>
        <taxon>Jiangellaceae</taxon>
        <taxon>Jiangella</taxon>
    </lineage>
</organism>
<dbReference type="CDD" id="cd03801">
    <property type="entry name" value="GT4_PimA-like"/>
    <property type="match status" value="1"/>
</dbReference>
<reference evidence="2 3" key="1">
    <citation type="submission" date="2019-02" db="EMBL/GenBank/DDBJ databases">
        <title>Draft genome sequences of novel Actinobacteria.</title>
        <authorList>
            <person name="Sahin N."/>
            <person name="Ay H."/>
            <person name="Saygin H."/>
        </authorList>
    </citation>
    <scope>NUCLEOTIDE SEQUENCE [LARGE SCALE GENOMIC DNA]</scope>
    <source>
        <strain evidence="2 3">KC603</strain>
    </source>
</reference>
<dbReference type="EMBL" id="SMKL01000011">
    <property type="protein sequence ID" value="TDC53148.1"/>
    <property type="molecule type" value="Genomic_DNA"/>
</dbReference>
<sequence>MSTRRRRVLVQLDNLELGGAQINAVQLSAAVAEHGYDSLVIGPADTLPAGPSVLDVSADYGVTARTYERPASLFAHARVLSRLARGAHLVHAFSTSERAAYWGPALLGRRGLVRTIYEMSFDPRTHPSIPLVIGTGYLRDELAGRPGGTTLVSPPVDTSRDAPGSTDRAAFRRELGLADDAVVLTIVSRLTEEMKARGVEDAIHAVERLGDPRVHLVVAGTGDAAARLRAVADGVNLRLGRTAVLFVGPLADPRPAYDGADVVLGMGSSAARGLAFGKPLVVLGERGWSAVFREPYVDAIFRNSFWSPREVADGAGLLAGHLRTLAADAAERHRLGTAARAFAEANFGLPAMAERLAGVYDEALRTASSRRWLRDLGTERRILAAKLGGGSGALEWKQRDTEAVGAREPEPATTEGAVR</sequence>
<dbReference type="RefSeq" id="WP_131980692.1">
    <property type="nucleotide sequence ID" value="NZ_SMKL01000011.1"/>
</dbReference>
<dbReference type="Proteomes" id="UP000295621">
    <property type="component" value="Unassembled WGS sequence"/>
</dbReference>
<keyword evidence="2" id="KW-0808">Transferase</keyword>
<keyword evidence="3" id="KW-1185">Reference proteome</keyword>
<proteinExistence type="predicted"/>
<dbReference type="GO" id="GO:0016740">
    <property type="term" value="F:transferase activity"/>
    <property type="evidence" value="ECO:0007669"/>
    <property type="project" value="UniProtKB-KW"/>
</dbReference>
<dbReference type="OrthoDB" id="3861448at2"/>
<comment type="caution">
    <text evidence="2">The sequence shown here is derived from an EMBL/GenBank/DDBJ whole genome shotgun (WGS) entry which is preliminary data.</text>
</comment>
<dbReference type="AlphaFoldDB" id="A0A4R4RSY5"/>
<evidence type="ECO:0000256" key="1">
    <source>
        <dbReference type="SAM" id="MobiDB-lite"/>
    </source>
</evidence>
<feature type="region of interest" description="Disordered" evidence="1">
    <location>
        <begin position="397"/>
        <end position="419"/>
    </location>
</feature>
<name>A0A4R4RSY5_9ACTN</name>
<dbReference type="SUPFAM" id="SSF53756">
    <property type="entry name" value="UDP-Glycosyltransferase/glycogen phosphorylase"/>
    <property type="match status" value="1"/>
</dbReference>
<accession>A0A4R4RSY5</accession>
<dbReference type="Gene3D" id="3.40.50.2000">
    <property type="entry name" value="Glycogen Phosphorylase B"/>
    <property type="match status" value="1"/>
</dbReference>
<dbReference type="Pfam" id="PF13692">
    <property type="entry name" value="Glyco_trans_1_4"/>
    <property type="match status" value="1"/>
</dbReference>
<dbReference type="PANTHER" id="PTHR12526">
    <property type="entry name" value="GLYCOSYLTRANSFERASE"/>
    <property type="match status" value="1"/>
</dbReference>